<organism evidence="2 3">
    <name type="scientific">Streptantibioticus cattleyicolor (strain ATCC 35852 / DSM 46488 / JCM 4925 / NBRC 14057 / NRRL 8057)</name>
    <name type="common">Streptomyces cattleya</name>
    <dbReference type="NCBI Taxonomy" id="1003195"/>
    <lineage>
        <taxon>Bacteria</taxon>
        <taxon>Bacillati</taxon>
        <taxon>Actinomycetota</taxon>
        <taxon>Actinomycetes</taxon>
        <taxon>Kitasatosporales</taxon>
        <taxon>Streptomycetaceae</taxon>
        <taxon>Streptantibioticus</taxon>
    </lineage>
</organism>
<accession>G8WTH3</accession>
<protein>
    <submittedName>
        <fullName evidence="2">Uncharacterized protein</fullName>
    </submittedName>
</protein>
<feature type="region of interest" description="Disordered" evidence="1">
    <location>
        <begin position="22"/>
        <end position="130"/>
    </location>
</feature>
<dbReference type="PATRIC" id="fig|1003195.11.peg.2285"/>
<evidence type="ECO:0000256" key="1">
    <source>
        <dbReference type="SAM" id="MobiDB-lite"/>
    </source>
</evidence>
<evidence type="ECO:0000313" key="3">
    <source>
        <dbReference type="Proteomes" id="UP000007842"/>
    </source>
</evidence>
<dbReference type="KEGG" id="scy:SCATT_06850"/>
<gene>
    <name evidence="2" type="ordered locus">SCATT_06850</name>
</gene>
<dbReference type="AlphaFoldDB" id="F8JU45"/>
<keyword evidence="3" id="KW-1185">Reference proteome</keyword>
<dbReference type="EMBL" id="CP003219">
    <property type="protein sequence ID" value="AEW93056.1"/>
    <property type="molecule type" value="Genomic_DNA"/>
</dbReference>
<dbReference type="HOGENOM" id="CLU_1609812_0_0_11"/>
<proteinExistence type="predicted"/>
<name>F8JU45_STREN</name>
<dbReference type="Proteomes" id="UP000007842">
    <property type="component" value="Chromosome"/>
</dbReference>
<feature type="compositionally biased region" description="Pro residues" evidence="1">
    <location>
        <begin position="119"/>
        <end position="130"/>
    </location>
</feature>
<accession>F8JU45</accession>
<reference evidence="3" key="1">
    <citation type="submission" date="2011-12" db="EMBL/GenBank/DDBJ databases">
        <title>Complete genome sequence of Streptomyces cattleya strain DSM 46488.</title>
        <authorList>
            <person name="Ou H.-Y."/>
            <person name="Li P."/>
            <person name="Zhao C."/>
            <person name="O'Hagan D."/>
            <person name="Deng Z."/>
        </authorList>
    </citation>
    <scope>NUCLEOTIDE SEQUENCE [LARGE SCALE GENOMIC DNA]</scope>
    <source>
        <strain evidence="3">ATCC 35852 / DSM 46488 / JCM 4925 / NBRC 14057 / NRRL 8057</strain>
    </source>
</reference>
<evidence type="ECO:0000313" key="2">
    <source>
        <dbReference type="EMBL" id="AEW93056.1"/>
    </source>
</evidence>
<dbReference type="KEGG" id="sct:SCAT_0677"/>
<sequence length="165" mass="16427">MAMAPVAVVLATASVVTGCVRVSSRPPAPGHSSAVPPPGRELRPRPAHESLTVVGAEPSADGAGRAEARHGTGDGAPEAGQPGAHGPGARAPEAREAPAGRPAGVERRGGGHLAHRPAAAPPARLPVAPPAAPRTVDGVCSLGQAYGHWATGSEADRVCRQVYGR</sequence>
<feature type="compositionally biased region" description="Basic and acidic residues" evidence="1">
    <location>
        <begin position="92"/>
        <end position="109"/>
    </location>
</feature>